<proteinExistence type="predicted"/>
<sequence length="109" mass="11993">MPFPILSPTVLSMPICLILDSDRNPVYYDRLPIRPLSSDAAAAFDFVVGQGFDLCEAGLKASSMLKYVTIPNHSYTHIQRAKGVGGRAKPLHLPQPLIRPLSVIHEALR</sequence>
<accession>A0A4C1TTI4</accession>
<evidence type="ECO:0000313" key="2">
    <source>
        <dbReference type="Proteomes" id="UP000299102"/>
    </source>
</evidence>
<evidence type="ECO:0000313" key="1">
    <source>
        <dbReference type="EMBL" id="GBP17332.1"/>
    </source>
</evidence>
<keyword evidence="2" id="KW-1185">Reference proteome</keyword>
<gene>
    <name evidence="1" type="ORF">EVAR_17818_1</name>
</gene>
<comment type="caution">
    <text evidence="1">The sequence shown here is derived from an EMBL/GenBank/DDBJ whole genome shotgun (WGS) entry which is preliminary data.</text>
</comment>
<organism evidence="1 2">
    <name type="scientific">Eumeta variegata</name>
    <name type="common">Bagworm moth</name>
    <name type="synonym">Eumeta japonica</name>
    <dbReference type="NCBI Taxonomy" id="151549"/>
    <lineage>
        <taxon>Eukaryota</taxon>
        <taxon>Metazoa</taxon>
        <taxon>Ecdysozoa</taxon>
        <taxon>Arthropoda</taxon>
        <taxon>Hexapoda</taxon>
        <taxon>Insecta</taxon>
        <taxon>Pterygota</taxon>
        <taxon>Neoptera</taxon>
        <taxon>Endopterygota</taxon>
        <taxon>Lepidoptera</taxon>
        <taxon>Glossata</taxon>
        <taxon>Ditrysia</taxon>
        <taxon>Tineoidea</taxon>
        <taxon>Psychidae</taxon>
        <taxon>Oiketicinae</taxon>
        <taxon>Eumeta</taxon>
    </lineage>
</organism>
<dbReference type="AlphaFoldDB" id="A0A4C1TTI4"/>
<dbReference type="EMBL" id="BGZK01000086">
    <property type="protein sequence ID" value="GBP17332.1"/>
    <property type="molecule type" value="Genomic_DNA"/>
</dbReference>
<reference evidence="1 2" key="1">
    <citation type="journal article" date="2019" name="Commun. Biol.">
        <title>The bagworm genome reveals a unique fibroin gene that provides high tensile strength.</title>
        <authorList>
            <person name="Kono N."/>
            <person name="Nakamura H."/>
            <person name="Ohtoshi R."/>
            <person name="Tomita M."/>
            <person name="Numata K."/>
            <person name="Arakawa K."/>
        </authorList>
    </citation>
    <scope>NUCLEOTIDE SEQUENCE [LARGE SCALE GENOMIC DNA]</scope>
</reference>
<protein>
    <submittedName>
        <fullName evidence="1">Uncharacterized protein</fullName>
    </submittedName>
</protein>
<dbReference type="Proteomes" id="UP000299102">
    <property type="component" value="Unassembled WGS sequence"/>
</dbReference>
<name>A0A4C1TTI4_EUMVA</name>